<dbReference type="InterPro" id="IPR002110">
    <property type="entry name" value="Ankyrin_rpt"/>
</dbReference>
<dbReference type="EMBL" id="MWIP01000001">
    <property type="protein sequence ID" value="KAF1688212.1"/>
    <property type="molecule type" value="Genomic_DNA"/>
</dbReference>
<dbReference type="Gene3D" id="1.25.40.20">
    <property type="entry name" value="Ankyrin repeat-containing domain"/>
    <property type="match status" value="1"/>
</dbReference>
<feature type="repeat" description="ANK" evidence="3">
    <location>
        <begin position="31"/>
        <end position="70"/>
    </location>
</feature>
<reference evidence="5 6" key="1">
    <citation type="submission" date="2017-10" db="EMBL/GenBank/DDBJ databases">
        <title>Whole genome sequencing of Pseudoxanthomonas broegbernensis DSM 12573(T).</title>
        <authorList>
            <person name="Kumar S."/>
            <person name="Bansal K."/>
            <person name="Kaur A."/>
            <person name="Patil P."/>
            <person name="Sharma S."/>
            <person name="Patil P.B."/>
        </authorList>
    </citation>
    <scope>NUCLEOTIDE SEQUENCE [LARGE SCALE GENOMIC DNA]</scope>
    <source>
        <strain evidence="5 6">DSM 12573</strain>
    </source>
</reference>
<dbReference type="PROSITE" id="PS50297">
    <property type="entry name" value="ANK_REP_REGION"/>
    <property type="match status" value="1"/>
</dbReference>
<dbReference type="PANTHER" id="PTHR24189:SF50">
    <property type="entry name" value="ANKYRIN REPEAT AND SOCS BOX PROTEIN 2"/>
    <property type="match status" value="1"/>
</dbReference>
<feature type="domain" description="DUF6891" evidence="4">
    <location>
        <begin position="144"/>
        <end position="259"/>
    </location>
</feature>
<evidence type="ECO:0000256" key="1">
    <source>
        <dbReference type="ARBA" id="ARBA00022737"/>
    </source>
</evidence>
<keyword evidence="6" id="KW-1185">Reference proteome</keyword>
<gene>
    <name evidence="5" type="ORF">B1992_00815</name>
</gene>
<dbReference type="PROSITE" id="PS50088">
    <property type="entry name" value="ANK_REPEAT"/>
    <property type="match status" value="2"/>
</dbReference>
<name>A0A7V8GQ99_9GAMM</name>
<dbReference type="InterPro" id="IPR050745">
    <property type="entry name" value="Multifunctional_regulatory"/>
</dbReference>
<evidence type="ECO:0000256" key="2">
    <source>
        <dbReference type="ARBA" id="ARBA00023043"/>
    </source>
</evidence>
<dbReference type="Pfam" id="PF12796">
    <property type="entry name" value="Ank_2"/>
    <property type="match status" value="1"/>
</dbReference>
<dbReference type="InterPro" id="IPR036770">
    <property type="entry name" value="Ankyrin_rpt-contain_sf"/>
</dbReference>
<organism evidence="5 6">
    <name type="scientific">Pseudoxanthomonas broegbernensis</name>
    <dbReference type="NCBI Taxonomy" id="83619"/>
    <lineage>
        <taxon>Bacteria</taxon>
        <taxon>Pseudomonadati</taxon>
        <taxon>Pseudomonadota</taxon>
        <taxon>Gammaproteobacteria</taxon>
        <taxon>Lysobacterales</taxon>
        <taxon>Lysobacteraceae</taxon>
        <taxon>Pseudoxanthomonas</taxon>
    </lineage>
</organism>
<keyword evidence="1" id="KW-0677">Repeat</keyword>
<comment type="caution">
    <text evidence="5">The sequence shown here is derived from an EMBL/GenBank/DDBJ whole genome shotgun (WGS) entry which is preliminary data.</text>
</comment>
<dbReference type="GO" id="GO:0016874">
    <property type="term" value="F:ligase activity"/>
    <property type="evidence" value="ECO:0007669"/>
    <property type="project" value="UniProtKB-KW"/>
</dbReference>
<dbReference type="SUPFAM" id="SSF48403">
    <property type="entry name" value="Ankyrin repeat"/>
    <property type="match status" value="1"/>
</dbReference>
<dbReference type="SMART" id="SM00248">
    <property type="entry name" value="ANK"/>
    <property type="match status" value="2"/>
</dbReference>
<dbReference type="InterPro" id="IPR054186">
    <property type="entry name" value="DUF6891"/>
</dbReference>
<evidence type="ECO:0000313" key="6">
    <source>
        <dbReference type="Proteomes" id="UP000462066"/>
    </source>
</evidence>
<evidence type="ECO:0000259" key="4">
    <source>
        <dbReference type="Pfam" id="PF21831"/>
    </source>
</evidence>
<sequence>MRLLEAARRADVAAVDACLVAGADPAAVDSNGFNPLHHAAMGANGAEPSTVVAVMRRLLDAGSPAEARSADSRTPLYLAAEFSSSPEPVLCLLDAGADPRVRDRHGNSIVVNAMDPDVRALLSAATGIVVEPPPAAPPSSRRGAWKWKATKARIEAVFEALRGAGMVALHEAGNTQEDGFADCAQAGAASGGLAPGIDGFCWYTRQDRARARRNGVLPLAFWGAPEGGEPDMRRVGRRIVDAFRAAGFTVDWDGSSATRPLLHL</sequence>
<proteinExistence type="predicted"/>
<keyword evidence="2 3" id="KW-0040">ANK repeat</keyword>
<dbReference type="AlphaFoldDB" id="A0A7V8GQ99"/>
<keyword evidence="5" id="KW-0436">Ligase</keyword>
<dbReference type="Proteomes" id="UP000462066">
    <property type="component" value="Unassembled WGS sequence"/>
</dbReference>
<dbReference type="PANTHER" id="PTHR24189">
    <property type="entry name" value="MYOTROPHIN"/>
    <property type="match status" value="1"/>
</dbReference>
<evidence type="ECO:0000256" key="3">
    <source>
        <dbReference type="PROSITE-ProRule" id="PRU00023"/>
    </source>
</evidence>
<dbReference type="Pfam" id="PF21831">
    <property type="entry name" value="DUF6891"/>
    <property type="match status" value="1"/>
</dbReference>
<accession>A0A7V8GQ99</accession>
<evidence type="ECO:0000313" key="5">
    <source>
        <dbReference type="EMBL" id="KAF1688212.1"/>
    </source>
</evidence>
<protein>
    <submittedName>
        <fullName evidence="5">ATP-dependent DNA ligase</fullName>
    </submittedName>
</protein>
<feature type="repeat" description="ANK" evidence="3">
    <location>
        <begin position="71"/>
        <end position="104"/>
    </location>
</feature>